<reference evidence="1" key="1">
    <citation type="submission" date="2018-02" db="EMBL/GenBank/DDBJ databases">
        <title>Rhizophora mucronata_Transcriptome.</title>
        <authorList>
            <person name="Meera S.P."/>
            <person name="Sreeshan A."/>
            <person name="Augustine A."/>
        </authorList>
    </citation>
    <scope>NUCLEOTIDE SEQUENCE</scope>
    <source>
        <tissue evidence="1">Leaf</tissue>
    </source>
</reference>
<organism evidence="1">
    <name type="scientific">Rhizophora mucronata</name>
    <name type="common">Asiatic mangrove</name>
    <dbReference type="NCBI Taxonomy" id="61149"/>
    <lineage>
        <taxon>Eukaryota</taxon>
        <taxon>Viridiplantae</taxon>
        <taxon>Streptophyta</taxon>
        <taxon>Embryophyta</taxon>
        <taxon>Tracheophyta</taxon>
        <taxon>Spermatophyta</taxon>
        <taxon>Magnoliopsida</taxon>
        <taxon>eudicotyledons</taxon>
        <taxon>Gunneridae</taxon>
        <taxon>Pentapetalae</taxon>
        <taxon>rosids</taxon>
        <taxon>fabids</taxon>
        <taxon>Malpighiales</taxon>
        <taxon>Rhizophoraceae</taxon>
        <taxon>Rhizophora</taxon>
    </lineage>
</organism>
<proteinExistence type="predicted"/>
<sequence>MSIQQIPLPAKDAVRFFLCLFLFR</sequence>
<protein>
    <submittedName>
        <fullName evidence="1">Uncharacterized protein</fullName>
    </submittedName>
</protein>
<name>A0A2P2Q105_RHIMU</name>
<dbReference type="EMBL" id="GGEC01080180">
    <property type="protein sequence ID" value="MBX60664.1"/>
    <property type="molecule type" value="Transcribed_RNA"/>
</dbReference>
<dbReference type="AlphaFoldDB" id="A0A2P2Q105"/>
<accession>A0A2P2Q105</accession>
<evidence type="ECO:0000313" key="1">
    <source>
        <dbReference type="EMBL" id="MBX60664.1"/>
    </source>
</evidence>